<dbReference type="Proteomes" id="UP000800093">
    <property type="component" value="Unassembled WGS sequence"/>
</dbReference>
<gene>
    <name evidence="2" type="ORF">CC78DRAFT_17960</name>
</gene>
<keyword evidence="1" id="KW-0472">Membrane</keyword>
<evidence type="ECO:0000313" key="2">
    <source>
        <dbReference type="EMBL" id="KAF2268238.1"/>
    </source>
</evidence>
<comment type="caution">
    <text evidence="2">The sequence shown here is derived from an EMBL/GenBank/DDBJ whole genome shotgun (WGS) entry which is preliminary data.</text>
</comment>
<reference evidence="3" key="1">
    <citation type="journal article" date="2020" name="Stud. Mycol.">
        <title>101 Dothideomycetes genomes: A test case for predicting lifestyles and emergence of pathogens.</title>
        <authorList>
            <person name="Haridas S."/>
            <person name="Albert R."/>
            <person name="Binder M."/>
            <person name="Bloem J."/>
            <person name="LaButti K."/>
            <person name="Salamov A."/>
            <person name="Andreopoulos B."/>
            <person name="Baker S."/>
            <person name="Barry K."/>
            <person name="Bills G."/>
            <person name="Bluhm B."/>
            <person name="Cannon C."/>
            <person name="Castanera R."/>
            <person name="Culley D."/>
            <person name="Daum C."/>
            <person name="Ezra D."/>
            <person name="Gonzalez J."/>
            <person name="Henrissat B."/>
            <person name="Kuo A."/>
            <person name="Liang C."/>
            <person name="Lipzen A."/>
            <person name="Lutzoni F."/>
            <person name="Magnuson J."/>
            <person name="Mondo S."/>
            <person name="Nolan M."/>
            <person name="Ohm R."/>
            <person name="Pangilinan J."/>
            <person name="Park H.-J."/>
            <person name="Ramirez L."/>
            <person name="Alfaro M."/>
            <person name="Sun H."/>
            <person name="Tritt A."/>
            <person name="Yoshinaga Y."/>
            <person name="Zwiers L.-H."/>
            <person name="Turgeon B."/>
            <person name="Goodwin S."/>
            <person name="Spatafora J."/>
            <person name="Crous P."/>
            <person name="Grigoriev I."/>
        </authorList>
    </citation>
    <scope>NUCLEOTIDE SEQUENCE [LARGE SCALE GENOMIC DNA]</scope>
    <source>
        <strain evidence="3">CBS 304.66</strain>
    </source>
</reference>
<name>A0A9P4KGC4_9PLEO</name>
<accession>A0A9P4KGC4</accession>
<keyword evidence="1" id="KW-0812">Transmembrane</keyword>
<dbReference type="AlphaFoldDB" id="A0A9P4KGC4"/>
<feature type="transmembrane region" description="Helical" evidence="1">
    <location>
        <begin position="33"/>
        <end position="52"/>
    </location>
</feature>
<evidence type="ECO:0000313" key="3">
    <source>
        <dbReference type="Proteomes" id="UP000800093"/>
    </source>
</evidence>
<sequence>MNEVWRHKKLNFFSPLFLPFFFYEHNLGSLSSVPAFSVLLSLVGILAILPVAKLRDLASRKRWMRSADGFTSGRDLGEWELGGCVACVWHGLLPFSCDHVWESTGDTMD</sequence>
<keyword evidence="1" id="KW-1133">Transmembrane helix</keyword>
<proteinExistence type="predicted"/>
<keyword evidence="3" id="KW-1185">Reference proteome</keyword>
<organism evidence="2 3">
    <name type="scientific">Lojkania enalia</name>
    <dbReference type="NCBI Taxonomy" id="147567"/>
    <lineage>
        <taxon>Eukaryota</taxon>
        <taxon>Fungi</taxon>
        <taxon>Dikarya</taxon>
        <taxon>Ascomycota</taxon>
        <taxon>Pezizomycotina</taxon>
        <taxon>Dothideomycetes</taxon>
        <taxon>Pleosporomycetidae</taxon>
        <taxon>Pleosporales</taxon>
        <taxon>Pleosporales incertae sedis</taxon>
        <taxon>Lojkania</taxon>
    </lineage>
</organism>
<evidence type="ECO:0000256" key="1">
    <source>
        <dbReference type="SAM" id="Phobius"/>
    </source>
</evidence>
<protein>
    <submittedName>
        <fullName evidence="2">Uncharacterized protein</fullName>
    </submittedName>
</protein>
<dbReference type="EMBL" id="ML986587">
    <property type="protein sequence ID" value="KAF2268238.1"/>
    <property type="molecule type" value="Genomic_DNA"/>
</dbReference>